<comment type="similarity">
    <text evidence="2">Belongs to the plant tobamovirus multiplication TOM1 protein family.</text>
</comment>
<feature type="transmembrane region" description="Helical" evidence="8">
    <location>
        <begin position="54"/>
        <end position="75"/>
    </location>
</feature>
<dbReference type="PANTHER" id="PTHR31142:SF4">
    <property type="entry name" value="OS01G0751300 PROTEIN"/>
    <property type="match status" value="1"/>
</dbReference>
<keyword evidence="5 8" id="KW-1133">Transmembrane helix</keyword>
<dbReference type="GO" id="GO:0005774">
    <property type="term" value="C:vacuolar membrane"/>
    <property type="evidence" value="ECO:0007669"/>
    <property type="project" value="UniProtKB-SubCell"/>
</dbReference>
<dbReference type="InterPro" id="IPR040226">
    <property type="entry name" value="THH1/TOM1/TOM3"/>
</dbReference>
<evidence type="ECO:0000256" key="3">
    <source>
        <dbReference type="ARBA" id="ARBA00022554"/>
    </source>
</evidence>
<evidence type="ECO:0000256" key="1">
    <source>
        <dbReference type="ARBA" id="ARBA00004128"/>
    </source>
</evidence>
<protein>
    <recommendedName>
        <fullName evidence="9">THH1/TOM1/TOM3 domain-containing protein</fullName>
    </recommendedName>
</protein>
<feature type="compositionally biased region" description="Polar residues" evidence="7">
    <location>
        <begin position="336"/>
        <end position="354"/>
    </location>
</feature>
<dbReference type="Proteomes" id="UP001443914">
    <property type="component" value="Unassembled WGS sequence"/>
</dbReference>
<accession>A0AAW1JTB5</accession>
<name>A0AAW1JTB5_SAPOF</name>
<evidence type="ECO:0000256" key="4">
    <source>
        <dbReference type="ARBA" id="ARBA00022692"/>
    </source>
</evidence>
<evidence type="ECO:0000256" key="6">
    <source>
        <dbReference type="ARBA" id="ARBA00023136"/>
    </source>
</evidence>
<comment type="subcellular location">
    <subcellularLocation>
        <location evidence="1">Vacuole membrane</location>
        <topology evidence="1">Multi-pass membrane protein</topology>
    </subcellularLocation>
</comment>
<dbReference type="AlphaFoldDB" id="A0AAW1JTB5"/>
<comment type="caution">
    <text evidence="10">The sequence shown here is derived from an EMBL/GenBank/DDBJ whole genome shotgun (WGS) entry which is preliminary data.</text>
</comment>
<feature type="transmembrane region" description="Helical" evidence="8">
    <location>
        <begin position="87"/>
        <end position="107"/>
    </location>
</feature>
<evidence type="ECO:0000256" key="7">
    <source>
        <dbReference type="SAM" id="MobiDB-lite"/>
    </source>
</evidence>
<evidence type="ECO:0000256" key="2">
    <source>
        <dbReference type="ARBA" id="ARBA00006779"/>
    </source>
</evidence>
<gene>
    <name evidence="10" type="ORF">RND81_07G161500</name>
</gene>
<feature type="transmembrane region" description="Helical" evidence="8">
    <location>
        <begin position="164"/>
        <end position="185"/>
    </location>
</feature>
<keyword evidence="6 8" id="KW-0472">Membrane</keyword>
<feature type="transmembrane region" description="Helical" evidence="8">
    <location>
        <begin position="281"/>
        <end position="304"/>
    </location>
</feature>
<feature type="transmembrane region" description="Helical" evidence="8">
    <location>
        <begin position="14"/>
        <end position="34"/>
    </location>
</feature>
<feature type="region of interest" description="Disordered" evidence="7">
    <location>
        <begin position="328"/>
        <end position="354"/>
    </location>
</feature>
<dbReference type="EMBL" id="JBDFQZ010000007">
    <property type="protein sequence ID" value="KAK9706930.1"/>
    <property type="molecule type" value="Genomic_DNA"/>
</dbReference>
<feature type="transmembrane region" description="Helical" evidence="8">
    <location>
        <begin position="245"/>
        <end position="269"/>
    </location>
</feature>
<feature type="domain" description="THH1/TOM1/TOM3" evidence="9">
    <location>
        <begin position="17"/>
        <end position="117"/>
    </location>
</feature>
<evidence type="ECO:0000313" key="11">
    <source>
        <dbReference type="Proteomes" id="UP001443914"/>
    </source>
</evidence>
<dbReference type="PANTHER" id="PTHR31142">
    <property type="entry name" value="TOBAMOVIRUS MULTIPLICATION PROTEIN 1-LIKE ISOFORM X1"/>
    <property type="match status" value="1"/>
</dbReference>
<proteinExistence type="inferred from homology"/>
<evidence type="ECO:0000256" key="8">
    <source>
        <dbReference type="SAM" id="Phobius"/>
    </source>
</evidence>
<feature type="transmembrane region" description="Helical" evidence="8">
    <location>
        <begin position="205"/>
        <end position="225"/>
    </location>
</feature>
<feature type="domain" description="THH1/TOM1/TOM3" evidence="9">
    <location>
        <begin position="165"/>
        <end position="314"/>
    </location>
</feature>
<sequence>MLELRVSSCFPSEIIGVFAALTCIDVTIAVLAFWQLARIHSRSVHLGWTREKVFHLMIGLCNLGYVCYFVLTLVATCERWSCWSSSYGFVLMAFPTIMFFAAFLLLLSYWVDLCHQNDDEDDGESSSVAALLDKASSKTSSSNIDNDQKCLPIPSIHVGGRQRVVILVTGIIFVVMIAFAVLIWIGMGKNPIDSSTVARVYVDMFAIGILLLGGALACYGLLLYLKMSRVRSEGTSSEMWKVTGLAVVSLVCFTTNALIALLSDIPVLYRWRGEHITCVSTALLVILYYFIGYSAPSGFVLWVMRELPASRLASRLEESRIVTFVSDGSRGARNPQHWTSVASSQKQGSKVSPI</sequence>
<dbReference type="InterPro" id="IPR009457">
    <property type="entry name" value="THH1/TOM1/TOM3_dom"/>
</dbReference>
<keyword evidence="4 8" id="KW-0812">Transmembrane</keyword>
<keyword evidence="3" id="KW-0926">Vacuole</keyword>
<organism evidence="10 11">
    <name type="scientific">Saponaria officinalis</name>
    <name type="common">Common soapwort</name>
    <name type="synonym">Lychnis saponaria</name>
    <dbReference type="NCBI Taxonomy" id="3572"/>
    <lineage>
        <taxon>Eukaryota</taxon>
        <taxon>Viridiplantae</taxon>
        <taxon>Streptophyta</taxon>
        <taxon>Embryophyta</taxon>
        <taxon>Tracheophyta</taxon>
        <taxon>Spermatophyta</taxon>
        <taxon>Magnoliopsida</taxon>
        <taxon>eudicotyledons</taxon>
        <taxon>Gunneridae</taxon>
        <taxon>Pentapetalae</taxon>
        <taxon>Caryophyllales</taxon>
        <taxon>Caryophyllaceae</taxon>
        <taxon>Caryophylleae</taxon>
        <taxon>Saponaria</taxon>
    </lineage>
</organism>
<evidence type="ECO:0000256" key="5">
    <source>
        <dbReference type="ARBA" id="ARBA00022989"/>
    </source>
</evidence>
<evidence type="ECO:0000259" key="9">
    <source>
        <dbReference type="Pfam" id="PF06454"/>
    </source>
</evidence>
<dbReference type="Pfam" id="PF06454">
    <property type="entry name" value="THH1_TOM1-3_dom"/>
    <property type="match status" value="2"/>
</dbReference>
<keyword evidence="11" id="KW-1185">Reference proteome</keyword>
<reference evidence="10" key="1">
    <citation type="submission" date="2024-03" db="EMBL/GenBank/DDBJ databases">
        <title>WGS assembly of Saponaria officinalis var. Norfolk2.</title>
        <authorList>
            <person name="Jenkins J."/>
            <person name="Shu S."/>
            <person name="Grimwood J."/>
            <person name="Barry K."/>
            <person name="Goodstein D."/>
            <person name="Schmutz J."/>
            <person name="Leebens-Mack J."/>
            <person name="Osbourn A."/>
        </authorList>
    </citation>
    <scope>NUCLEOTIDE SEQUENCE [LARGE SCALE GENOMIC DNA]</scope>
    <source>
        <strain evidence="10">JIC</strain>
    </source>
</reference>
<evidence type="ECO:0000313" key="10">
    <source>
        <dbReference type="EMBL" id="KAK9706930.1"/>
    </source>
</evidence>